<dbReference type="PROSITE" id="PS50206">
    <property type="entry name" value="RHODANESE_3"/>
    <property type="match status" value="1"/>
</dbReference>
<dbReference type="CDD" id="cd14503">
    <property type="entry name" value="PTP-bact"/>
    <property type="match status" value="1"/>
</dbReference>
<evidence type="ECO:0000313" key="2">
    <source>
        <dbReference type="EMBL" id="SBV34973.1"/>
    </source>
</evidence>
<gene>
    <name evidence="2" type="ORF">SPPYR_3858</name>
</gene>
<evidence type="ECO:0000259" key="1">
    <source>
        <dbReference type="PROSITE" id="PS50206"/>
    </source>
</evidence>
<organism evidence="2">
    <name type="scientific">uncultured Sphingopyxis sp</name>
    <dbReference type="NCBI Taxonomy" id="310581"/>
    <lineage>
        <taxon>Bacteria</taxon>
        <taxon>Pseudomonadati</taxon>
        <taxon>Pseudomonadota</taxon>
        <taxon>Alphaproteobacteria</taxon>
        <taxon>Sphingomonadales</taxon>
        <taxon>Sphingomonadaceae</taxon>
        <taxon>Sphingopyxis</taxon>
        <taxon>environmental samples</taxon>
    </lineage>
</organism>
<protein>
    <recommendedName>
        <fullName evidence="1">Rhodanese domain-containing protein</fullName>
    </recommendedName>
</protein>
<proteinExistence type="predicted"/>
<dbReference type="AlphaFoldDB" id="A0A1Y5PY64"/>
<dbReference type="InterPro" id="IPR036873">
    <property type="entry name" value="Rhodanese-like_dom_sf"/>
</dbReference>
<dbReference type="InterPro" id="IPR005939">
    <property type="entry name" value="BLH_phosphatase-like"/>
</dbReference>
<dbReference type="GO" id="GO:0016787">
    <property type="term" value="F:hydrolase activity"/>
    <property type="evidence" value="ECO:0007669"/>
    <property type="project" value="InterPro"/>
</dbReference>
<dbReference type="SUPFAM" id="SSF52821">
    <property type="entry name" value="Rhodanese/Cell cycle control phosphatase"/>
    <property type="match status" value="1"/>
</dbReference>
<sequence length="144" mass="14800">MSDFRPLSAQFSVAPQIGIEDVAEAKAQGFAMVVNNRPDGEEPGAPQGEHISTACAAEGLAYAAIPIGHAGFSHAQIDALDKLLAGATGPILAYCRSGTRSTHLWALARARAGDDVGGIVEAAAKAGYDLTGLRPMLDALSGER</sequence>
<dbReference type="InterPro" id="IPR001763">
    <property type="entry name" value="Rhodanese-like_dom"/>
</dbReference>
<dbReference type="Pfam" id="PF04273">
    <property type="entry name" value="BLH_phosphatase"/>
    <property type="match status" value="1"/>
</dbReference>
<dbReference type="InterPro" id="IPR029021">
    <property type="entry name" value="Prot-tyrosine_phosphatase-like"/>
</dbReference>
<name>A0A1Y5PY64_9SPHN</name>
<dbReference type="KEGG" id="sphu:SPPYR_3858"/>
<dbReference type="EMBL" id="LT598653">
    <property type="protein sequence ID" value="SBV34973.1"/>
    <property type="molecule type" value="Genomic_DNA"/>
</dbReference>
<dbReference type="RefSeq" id="WP_295322104.1">
    <property type="nucleotide sequence ID" value="NZ_LT598653.1"/>
</dbReference>
<dbReference type="NCBIfam" id="TIGR01244">
    <property type="entry name" value="TIGR01244 family sulfur transferase"/>
    <property type="match status" value="1"/>
</dbReference>
<feature type="domain" description="Rhodanese" evidence="1">
    <location>
        <begin position="90"/>
        <end position="131"/>
    </location>
</feature>
<dbReference type="Gene3D" id="3.90.190.10">
    <property type="entry name" value="Protein tyrosine phosphatase superfamily"/>
    <property type="match status" value="1"/>
</dbReference>
<accession>A0A1Y5PY64</accession>
<reference evidence="2" key="1">
    <citation type="submission" date="2016-03" db="EMBL/GenBank/DDBJ databases">
        <authorList>
            <person name="Ploux O."/>
        </authorList>
    </citation>
    <scope>NUCLEOTIDE SEQUENCE</scope>
    <source>
        <strain evidence="2">UC10</strain>
    </source>
</reference>